<organism evidence="2">
    <name type="scientific">Geobacter sp. (strain M21)</name>
    <dbReference type="NCBI Taxonomy" id="443144"/>
    <lineage>
        <taxon>Bacteria</taxon>
        <taxon>Pseudomonadati</taxon>
        <taxon>Thermodesulfobacteriota</taxon>
        <taxon>Desulfuromonadia</taxon>
        <taxon>Geobacterales</taxon>
        <taxon>Geobacteraceae</taxon>
        <taxon>Geobacter</taxon>
    </lineage>
</organism>
<name>C6E753_GEOSM</name>
<dbReference type="InterPro" id="IPR014710">
    <property type="entry name" value="RmlC-like_jellyroll"/>
</dbReference>
<dbReference type="InterPro" id="IPR018488">
    <property type="entry name" value="cNMP-bd_CS"/>
</dbReference>
<dbReference type="PANTHER" id="PTHR24567:SF68">
    <property type="entry name" value="DNA-BINDING TRANSCRIPTIONAL DUAL REGULATOR CRP"/>
    <property type="match status" value="1"/>
</dbReference>
<protein>
    <submittedName>
        <fullName evidence="2">Putative transcriptional regulator, Crp/Fnr family</fullName>
    </submittedName>
</protein>
<dbReference type="EMBL" id="CP001661">
    <property type="protein sequence ID" value="ACT17919.1"/>
    <property type="molecule type" value="Genomic_DNA"/>
</dbReference>
<dbReference type="SUPFAM" id="SSF51206">
    <property type="entry name" value="cAMP-binding domain-like"/>
    <property type="match status" value="1"/>
</dbReference>
<dbReference type="KEGG" id="gem:GM21_1866"/>
<dbReference type="STRING" id="443144.GM21_1866"/>
<dbReference type="InterPro" id="IPR050397">
    <property type="entry name" value="Env_Response_Regulators"/>
</dbReference>
<gene>
    <name evidence="2" type="ordered locus">GM21_1866</name>
</gene>
<dbReference type="CDD" id="cd00038">
    <property type="entry name" value="CAP_ED"/>
    <property type="match status" value="1"/>
</dbReference>
<dbReference type="PROSITE" id="PS50042">
    <property type="entry name" value="CNMP_BINDING_3"/>
    <property type="match status" value="1"/>
</dbReference>
<dbReference type="SMART" id="SM00100">
    <property type="entry name" value="cNMP"/>
    <property type="match status" value="1"/>
</dbReference>
<dbReference type="GO" id="GO:0003700">
    <property type="term" value="F:DNA-binding transcription factor activity"/>
    <property type="evidence" value="ECO:0007669"/>
    <property type="project" value="TreeGrafter"/>
</dbReference>
<reference evidence="2" key="1">
    <citation type="submission" date="2009-07" db="EMBL/GenBank/DDBJ databases">
        <title>Complete sequence of Geobacter sp. M21.</title>
        <authorList>
            <consortium name="US DOE Joint Genome Institute"/>
            <person name="Lucas S."/>
            <person name="Copeland A."/>
            <person name="Lapidus A."/>
            <person name="Glavina del Rio T."/>
            <person name="Dalin E."/>
            <person name="Tice H."/>
            <person name="Bruce D."/>
            <person name="Goodwin L."/>
            <person name="Pitluck S."/>
            <person name="Saunders E."/>
            <person name="Brettin T."/>
            <person name="Detter J.C."/>
            <person name="Han C."/>
            <person name="Larimer F."/>
            <person name="Land M."/>
            <person name="Hauser L."/>
            <person name="Kyrpides N."/>
            <person name="Ovchinnikova G."/>
            <person name="Lovley D."/>
        </authorList>
    </citation>
    <scope>NUCLEOTIDE SEQUENCE [LARGE SCALE GENOMIC DNA]</scope>
    <source>
        <strain evidence="2">M21</strain>
    </source>
</reference>
<dbReference type="Gene3D" id="2.60.120.10">
    <property type="entry name" value="Jelly Rolls"/>
    <property type="match status" value="1"/>
</dbReference>
<dbReference type="eggNOG" id="COG0664">
    <property type="taxonomic scope" value="Bacteria"/>
</dbReference>
<dbReference type="OrthoDB" id="9784809at2"/>
<proteinExistence type="predicted"/>
<sequence>METTKPVFLKGFVKVPMPSEMRGVMLAENDWAKDLGLDQAELLQMAEYMYPYRGEKGATVFREGDSESFMCLICEGELQISRSDCSASLSVIGPGATVGEMALIDGDPRSATALALSELLLYVMTRSNFFRLAEDHPTIWGKLIFKIARQMSHRLRLSNQALAEHLAPPRPAEKLWTPTRIG</sequence>
<dbReference type="Pfam" id="PF00027">
    <property type="entry name" value="cNMP_binding"/>
    <property type="match status" value="1"/>
</dbReference>
<dbReference type="PROSITE" id="PS00889">
    <property type="entry name" value="CNMP_BINDING_2"/>
    <property type="match status" value="1"/>
</dbReference>
<feature type="domain" description="Cyclic nucleotide-binding" evidence="1">
    <location>
        <begin position="36"/>
        <end position="150"/>
    </location>
</feature>
<dbReference type="GO" id="GO:0005829">
    <property type="term" value="C:cytosol"/>
    <property type="evidence" value="ECO:0007669"/>
    <property type="project" value="TreeGrafter"/>
</dbReference>
<dbReference type="HOGENOM" id="CLU_075053_16_0_7"/>
<dbReference type="InterPro" id="IPR018490">
    <property type="entry name" value="cNMP-bd_dom_sf"/>
</dbReference>
<evidence type="ECO:0000313" key="2">
    <source>
        <dbReference type="EMBL" id="ACT17919.1"/>
    </source>
</evidence>
<evidence type="ECO:0000259" key="1">
    <source>
        <dbReference type="PROSITE" id="PS50042"/>
    </source>
</evidence>
<dbReference type="InterPro" id="IPR000595">
    <property type="entry name" value="cNMP-bd_dom"/>
</dbReference>
<dbReference type="PANTHER" id="PTHR24567">
    <property type="entry name" value="CRP FAMILY TRANSCRIPTIONAL REGULATORY PROTEIN"/>
    <property type="match status" value="1"/>
</dbReference>
<dbReference type="AlphaFoldDB" id="C6E753"/>
<accession>C6E753</accession>